<dbReference type="STRING" id="367110.Q7S6L1"/>
<dbReference type="Proteomes" id="UP000001805">
    <property type="component" value="Chromosome 5, Linkage Group VI"/>
</dbReference>
<feature type="compositionally biased region" description="Basic residues" evidence="1">
    <location>
        <begin position="375"/>
        <end position="388"/>
    </location>
</feature>
<dbReference type="VEuPathDB" id="FungiDB:NCU04824"/>
<name>Q7S6L1_NEUCR</name>
<dbReference type="OrthoDB" id="340550at2759"/>
<feature type="compositionally biased region" description="Low complexity" evidence="1">
    <location>
        <begin position="603"/>
        <end position="622"/>
    </location>
</feature>
<feature type="compositionally biased region" description="Polar residues" evidence="1">
    <location>
        <begin position="246"/>
        <end position="261"/>
    </location>
</feature>
<reference evidence="2 3" key="1">
    <citation type="journal article" date="2003" name="Nature">
        <title>The genome sequence of the filamentous fungus Neurospora crassa.</title>
        <authorList>
            <person name="Galagan J.E."/>
            <person name="Calvo S.E."/>
            <person name="Borkovich K.A."/>
            <person name="Selker E.U."/>
            <person name="Read N.D."/>
            <person name="Jaffe D."/>
            <person name="FitzHugh W."/>
            <person name="Ma L.J."/>
            <person name="Smirnov S."/>
            <person name="Purcell S."/>
            <person name="Rehman B."/>
            <person name="Elkins T."/>
            <person name="Engels R."/>
            <person name="Wang S."/>
            <person name="Nielsen C.B."/>
            <person name="Butler J."/>
            <person name="Endrizzi M."/>
            <person name="Qui D."/>
            <person name="Ianakiev P."/>
            <person name="Bell-Pedersen D."/>
            <person name="Nelson M.A."/>
            <person name="Werner-Washburne M."/>
            <person name="Selitrennikoff C.P."/>
            <person name="Kinsey J.A."/>
            <person name="Braun E.L."/>
            <person name="Zelter A."/>
            <person name="Schulte U."/>
            <person name="Kothe G.O."/>
            <person name="Jedd G."/>
            <person name="Mewes W."/>
            <person name="Staben C."/>
            <person name="Marcotte E."/>
            <person name="Greenberg D."/>
            <person name="Roy A."/>
            <person name="Foley K."/>
            <person name="Naylor J."/>
            <person name="Stange-Thomann N."/>
            <person name="Barrett R."/>
            <person name="Gnerre S."/>
            <person name="Kamal M."/>
            <person name="Kamvysselis M."/>
            <person name="Mauceli E."/>
            <person name="Bielke C."/>
            <person name="Rudd S."/>
            <person name="Frishman D."/>
            <person name="Krystofova S."/>
            <person name="Rasmussen C."/>
            <person name="Metzenberg R.L."/>
            <person name="Perkins D.D."/>
            <person name="Kroken S."/>
            <person name="Cogoni C."/>
            <person name="Macino G."/>
            <person name="Catcheside D."/>
            <person name="Li W."/>
            <person name="Pratt R.J."/>
            <person name="Osmani S.A."/>
            <person name="DeSouza C.P."/>
            <person name="Glass L."/>
            <person name="Orbach M.J."/>
            <person name="Berglund J.A."/>
            <person name="Voelker R."/>
            <person name="Yarden O."/>
            <person name="Plamann M."/>
            <person name="Seiler S."/>
            <person name="Dunlap J."/>
            <person name="Radford A."/>
            <person name="Aramayo R."/>
            <person name="Natvig D.O."/>
            <person name="Alex L.A."/>
            <person name="Mannhaupt G."/>
            <person name="Ebbole D.J."/>
            <person name="Freitag M."/>
            <person name="Paulsen I."/>
            <person name="Sachs M.S."/>
            <person name="Lander E.S."/>
            <person name="Nusbaum C."/>
            <person name="Birren B."/>
        </authorList>
    </citation>
    <scope>NUCLEOTIDE SEQUENCE [LARGE SCALE GENOMIC DNA]</scope>
    <source>
        <strain evidence="3">ATCC 24698 / 74-OR23-1A / CBS 708.71 / DSM 1257 / FGSC 987</strain>
    </source>
</reference>
<dbReference type="RefSeq" id="XP_960383.1">
    <property type="nucleotide sequence ID" value="XM_955290.2"/>
</dbReference>
<dbReference type="GeneID" id="3876551"/>
<feature type="compositionally biased region" description="Low complexity" evidence="1">
    <location>
        <begin position="167"/>
        <end position="179"/>
    </location>
</feature>
<feature type="region of interest" description="Disordered" evidence="1">
    <location>
        <begin position="167"/>
        <end position="232"/>
    </location>
</feature>
<protein>
    <submittedName>
        <fullName evidence="2">Uncharacterized protein</fullName>
    </submittedName>
</protein>
<dbReference type="OMA" id="SPGNDWM"/>
<proteinExistence type="predicted"/>
<feature type="region of interest" description="Disordered" evidence="1">
    <location>
        <begin position="1"/>
        <end position="89"/>
    </location>
</feature>
<feature type="region of interest" description="Disordered" evidence="1">
    <location>
        <begin position="431"/>
        <end position="450"/>
    </location>
</feature>
<organism evidence="2 3">
    <name type="scientific">Neurospora crassa (strain ATCC 24698 / 74-OR23-1A / CBS 708.71 / DSM 1257 / FGSC 987)</name>
    <dbReference type="NCBI Taxonomy" id="367110"/>
    <lineage>
        <taxon>Eukaryota</taxon>
        <taxon>Fungi</taxon>
        <taxon>Dikarya</taxon>
        <taxon>Ascomycota</taxon>
        <taxon>Pezizomycotina</taxon>
        <taxon>Sordariomycetes</taxon>
        <taxon>Sordariomycetidae</taxon>
        <taxon>Sordariales</taxon>
        <taxon>Sordariaceae</taxon>
        <taxon>Neurospora</taxon>
    </lineage>
</organism>
<dbReference type="KEGG" id="ncr:NCU04824"/>
<feature type="compositionally biased region" description="Low complexity" evidence="1">
    <location>
        <begin position="35"/>
        <end position="46"/>
    </location>
</feature>
<dbReference type="PANTHER" id="PTHR42106">
    <property type="entry name" value="CHROMOSOME 10, WHOLE GENOME SHOTGUN SEQUENCE"/>
    <property type="match status" value="1"/>
</dbReference>
<evidence type="ECO:0000313" key="2">
    <source>
        <dbReference type="EMBL" id="EAA31147.1"/>
    </source>
</evidence>
<feature type="compositionally biased region" description="Low complexity" evidence="1">
    <location>
        <begin position="186"/>
        <end position="200"/>
    </location>
</feature>
<evidence type="ECO:0000256" key="1">
    <source>
        <dbReference type="SAM" id="MobiDB-lite"/>
    </source>
</evidence>
<feature type="region of interest" description="Disordered" evidence="1">
    <location>
        <begin position="584"/>
        <end position="729"/>
    </location>
</feature>
<evidence type="ECO:0000313" key="3">
    <source>
        <dbReference type="Proteomes" id="UP000001805"/>
    </source>
</evidence>
<dbReference type="InParanoid" id="Q7S6L1"/>
<accession>Q7S6L1</accession>
<dbReference type="PANTHER" id="PTHR42106:SF1">
    <property type="match status" value="1"/>
</dbReference>
<sequence length="779" mass="82383">MEEESRMADVDRFMDDVAVIDDNSSSKEEADTAATGSTTNTNNNKSGGLGAGAGFLTKTRSLSDGGAKETPKLSPAPHIFCDPRRKSQDDIAIRDKERGADGNSAFSAQPSTPVRAGFAVRGLALQLPQLPLGGEGDAALLSGYARLQQPHVDINTNLNATTPPLALSQAHSQSQLQSHQPPPSHPAGAPASASASTPSAYVKPAAPAPLSPKLDHSHIYASPSPNILPRRSRGLDFSRAATTLHHSTVVDQASPSSSPTIGSRAMNIPSGPGRWPCDQGTAMEQTSSSLWSLMANNRGHHERGHVSSSLGSQAPHALLTDTSSSSDDDDLMDEDMEEPIVTTPSANKMAMGGQHPWMPGGSSPAVNNLLSFQQRQRRKQPKSRKHKTPLGLGFHPTTPMGAAMSMSPPQGLDGPQPRRESISWAANQLHISGSESDDPSRQLEAVDSPSRPGVIRRTVTRHRGNLLPKTKGFARIRAALLEESAPIDAEVKREAEVVRQVRESDMDLEPRLPISALTSPNLMPTHDSMDDVDAMMMDSNGSSSGNGNTTPGGIPGGIPGSSSFKQQVLKNSKGKMFWDTFSESGASSNGMRTPPNFGLPRGSSSAMSMDDMSMDSPSSRSESQLRQGPTPFVLPPSGNPPTTSSSSSTTLASTSFPGAANGVPTAAEITRRINNKRRRDDDLDPMSFKRRAVSPGMGSPILQSPMQRDLAPWGPSSSRPGSVNGDGVRQQHENLQNGAMMVGGATTPVHGRPSFSTGKRVGLQGMVDTNDGITRLSIE</sequence>
<keyword evidence="3" id="KW-1185">Reference proteome</keyword>
<feature type="region of interest" description="Disordered" evidence="1">
    <location>
        <begin position="537"/>
        <end position="564"/>
    </location>
</feature>
<feature type="region of interest" description="Disordered" evidence="1">
    <location>
        <begin position="246"/>
        <end position="286"/>
    </location>
</feature>
<dbReference type="PaxDb" id="5141-EFNCRP00000004505"/>
<dbReference type="EMBL" id="CM002241">
    <property type="protein sequence ID" value="EAA31147.1"/>
    <property type="molecule type" value="Genomic_DNA"/>
</dbReference>
<dbReference type="HOGENOM" id="CLU_014533_0_0_1"/>
<feature type="region of interest" description="Disordered" evidence="1">
    <location>
        <begin position="373"/>
        <end position="394"/>
    </location>
</feature>
<feature type="compositionally biased region" description="Low complexity" evidence="1">
    <location>
        <begin position="640"/>
        <end position="657"/>
    </location>
</feature>
<feature type="compositionally biased region" description="Basic and acidic residues" evidence="1">
    <location>
        <begin position="1"/>
        <end position="15"/>
    </location>
</feature>
<gene>
    <name evidence="2" type="ORF">NCU04824</name>
</gene>
<feature type="region of interest" description="Disordered" evidence="1">
    <location>
        <begin position="300"/>
        <end position="332"/>
    </location>
</feature>
<dbReference type="AlphaFoldDB" id="Q7S6L1"/>
<feature type="compositionally biased region" description="Low complexity" evidence="1">
    <location>
        <begin position="537"/>
        <end position="552"/>
    </location>
</feature>